<dbReference type="InterPro" id="IPR001387">
    <property type="entry name" value="Cro/C1-type_HTH"/>
</dbReference>
<dbReference type="SMART" id="SM00530">
    <property type="entry name" value="HTH_XRE"/>
    <property type="match status" value="1"/>
</dbReference>
<reference evidence="3 4" key="1">
    <citation type="journal article" date="2018" name="Antonie Van Leeuwenhoek">
        <title>Larkinella terrae sp. nov., isolated from soil on Jeju Island, South Korea.</title>
        <authorList>
            <person name="Ten L.N."/>
            <person name="Jeon J."/>
            <person name="Park S.J."/>
            <person name="Park S."/>
            <person name="Lee S.Y."/>
            <person name="Kim M.K."/>
            <person name="Jung H.Y."/>
        </authorList>
    </citation>
    <scope>NUCLEOTIDE SEQUENCE [LARGE SCALE GENOMIC DNA]</scope>
    <source>
        <strain evidence="3 4">KCTC 52001</strain>
    </source>
</reference>
<sequence length="140" mass="16160">MKQKIIIMDINPNVDPKIERLKQLRELKGLNPNQFARLLEISGPNYYQIESGQRKLGKNISIAIAYRLGLNPNWWETGEGPIFLKEEKGEIENYDLLLNLHKRIAELEMDKEFLQAQIRSQNETIRILQAAVTGSKPNFG</sequence>
<dbReference type="CDD" id="cd00093">
    <property type="entry name" value="HTH_XRE"/>
    <property type="match status" value="1"/>
</dbReference>
<keyword evidence="1" id="KW-0175">Coiled coil</keyword>
<dbReference type="PROSITE" id="PS50943">
    <property type="entry name" value="HTH_CROC1"/>
    <property type="match status" value="1"/>
</dbReference>
<evidence type="ECO:0000259" key="2">
    <source>
        <dbReference type="PROSITE" id="PS50943"/>
    </source>
</evidence>
<organism evidence="3 4">
    <name type="scientific">Larkinella terrae</name>
    <dbReference type="NCBI Taxonomy" id="2025311"/>
    <lineage>
        <taxon>Bacteria</taxon>
        <taxon>Pseudomonadati</taxon>
        <taxon>Bacteroidota</taxon>
        <taxon>Cytophagia</taxon>
        <taxon>Cytophagales</taxon>
        <taxon>Spirosomataceae</taxon>
        <taxon>Larkinella</taxon>
    </lineage>
</organism>
<dbReference type="SUPFAM" id="SSF47413">
    <property type="entry name" value="lambda repressor-like DNA-binding domains"/>
    <property type="match status" value="1"/>
</dbReference>
<comment type="caution">
    <text evidence="3">The sequence shown here is derived from an EMBL/GenBank/DDBJ whole genome shotgun (WGS) entry which is preliminary data.</text>
</comment>
<dbReference type="GO" id="GO:0003677">
    <property type="term" value="F:DNA binding"/>
    <property type="evidence" value="ECO:0007669"/>
    <property type="project" value="InterPro"/>
</dbReference>
<evidence type="ECO:0000313" key="4">
    <source>
        <dbReference type="Proteomes" id="UP000441754"/>
    </source>
</evidence>
<feature type="domain" description="HTH cro/C1-type" evidence="2">
    <location>
        <begin position="21"/>
        <end position="75"/>
    </location>
</feature>
<dbReference type="RefSeq" id="WP_154175187.1">
    <property type="nucleotide sequence ID" value="NZ_WJXZ01000006.1"/>
</dbReference>
<evidence type="ECO:0000313" key="3">
    <source>
        <dbReference type="EMBL" id="MRS61795.1"/>
    </source>
</evidence>
<protein>
    <submittedName>
        <fullName evidence="3">Helix-turn-helix domain-containing protein</fullName>
    </submittedName>
</protein>
<feature type="coiled-coil region" evidence="1">
    <location>
        <begin position="97"/>
        <end position="131"/>
    </location>
</feature>
<dbReference type="AlphaFoldDB" id="A0A7K0EJ62"/>
<dbReference type="Pfam" id="PF12844">
    <property type="entry name" value="HTH_19"/>
    <property type="match status" value="1"/>
</dbReference>
<proteinExistence type="predicted"/>
<dbReference type="Proteomes" id="UP000441754">
    <property type="component" value="Unassembled WGS sequence"/>
</dbReference>
<dbReference type="EMBL" id="WJXZ01000006">
    <property type="protein sequence ID" value="MRS61795.1"/>
    <property type="molecule type" value="Genomic_DNA"/>
</dbReference>
<evidence type="ECO:0000256" key="1">
    <source>
        <dbReference type="SAM" id="Coils"/>
    </source>
</evidence>
<dbReference type="OrthoDB" id="4762426at2"/>
<dbReference type="InterPro" id="IPR010982">
    <property type="entry name" value="Lambda_DNA-bd_dom_sf"/>
</dbReference>
<keyword evidence="4" id="KW-1185">Reference proteome</keyword>
<name>A0A7K0EJ62_9BACT</name>
<accession>A0A7K0EJ62</accession>
<dbReference type="Gene3D" id="1.10.260.40">
    <property type="entry name" value="lambda repressor-like DNA-binding domains"/>
    <property type="match status" value="1"/>
</dbReference>
<gene>
    <name evidence="3" type="ORF">GJJ30_10895</name>
</gene>